<dbReference type="RefSeq" id="WP_112884991.1">
    <property type="nucleotide sequence ID" value="NZ_QLUW01000005.1"/>
</dbReference>
<feature type="transmembrane region" description="Helical" evidence="9">
    <location>
        <begin position="159"/>
        <end position="178"/>
    </location>
</feature>
<evidence type="ECO:0000256" key="1">
    <source>
        <dbReference type="ARBA" id="ARBA00004651"/>
    </source>
</evidence>
<evidence type="ECO:0000256" key="2">
    <source>
        <dbReference type="ARBA" id="ARBA00022448"/>
    </source>
</evidence>
<dbReference type="SMART" id="SM00382">
    <property type="entry name" value="AAA"/>
    <property type="match status" value="1"/>
</dbReference>
<dbReference type="InterPro" id="IPR014223">
    <property type="entry name" value="ABC_CydC/D"/>
</dbReference>
<dbReference type="GO" id="GO:0005886">
    <property type="term" value="C:plasma membrane"/>
    <property type="evidence" value="ECO:0007669"/>
    <property type="project" value="UniProtKB-SubCell"/>
</dbReference>
<keyword evidence="5" id="KW-0547">Nucleotide-binding</keyword>
<dbReference type="PROSITE" id="PS50929">
    <property type="entry name" value="ABC_TM1F"/>
    <property type="match status" value="1"/>
</dbReference>
<comment type="caution">
    <text evidence="12">The sequence shown here is derived from an EMBL/GenBank/DDBJ whole genome shotgun (WGS) entry which is preliminary data.</text>
</comment>
<feature type="domain" description="ABC transporter" evidence="10">
    <location>
        <begin position="345"/>
        <end position="579"/>
    </location>
</feature>
<keyword evidence="8 9" id="KW-0472">Membrane</keyword>
<feature type="transmembrane region" description="Helical" evidence="9">
    <location>
        <begin position="130"/>
        <end position="153"/>
    </location>
</feature>
<feature type="transmembrane region" description="Helical" evidence="9">
    <location>
        <begin position="246"/>
        <end position="268"/>
    </location>
</feature>
<dbReference type="Gene3D" id="3.40.50.300">
    <property type="entry name" value="P-loop containing nucleotide triphosphate hydrolases"/>
    <property type="match status" value="1"/>
</dbReference>
<evidence type="ECO:0000256" key="9">
    <source>
        <dbReference type="SAM" id="Phobius"/>
    </source>
</evidence>
<dbReference type="GO" id="GO:0140359">
    <property type="term" value="F:ABC-type transporter activity"/>
    <property type="evidence" value="ECO:0007669"/>
    <property type="project" value="InterPro"/>
</dbReference>
<name>A0A328TWY7_9BACL</name>
<dbReference type="AlphaFoldDB" id="A0A328TWY7"/>
<dbReference type="InterPro" id="IPR003439">
    <property type="entry name" value="ABC_transporter-like_ATP-bd"/>
</dbReference>
<comment type="subcellular location">
    <subcellularLocation>
        <location evidence="1">Cell membrane</location>
        <topology evidence="1">Multi-pass membrane protein</topology>
    </subcellularLocation>
</comment>
<protein>
    <submittedName>
        <fullName evidence="12">Thiol reductant ABC exporter subunit CydC</fullName>
    </submittedName>
</protein>
<evidence type="ECO:0000256" key="8">
    <source>
        <dbReference type="ARBA" id="ARBA00023136"/>
    </source>
</evidence>
<keyword evidence="3" id="KW-1003">Cell membrane</keyword>
<dbReference type="SUPFAM" id="SSF52540">
    <property type="entry name" value="P-loop containing nucleoside triphosphate hydrolases"/>
    <property type="match status" value="1"/>
</dbReference>
<dbReference type="PANTHER" id="PTHR24221:SF653">
    <property type="entry name" value="TRANSPORT ATP-BINDING PROTEIN CYDC"/>
    <property type="match status" value="1"/>
</dbReference>
<dbReference type="Pfam" id="PF00005">
    <property type="entry name" value="ABC_tran"/>
    <property type="match status" value="1"/>
</dbReference>
<dbReference type="Gene3D" id="1.20.1560.10">
    <property type="entry name" value="ABC transporter type 1, transmembrane domain"/>
    <property type="match status" value="1"/>
</dbReference>
<evidence type="ECO:0000256" key="7">
    <source>
        <dbReference type="ARBA" id="ARBA00022989"/>
    </source>
</evidence>
<sequence length="585" mass="64046">MSTFWRMLHFMKPYRLQMSAAILLGFLTVGANVGLMGTSGYLIAAAALHPENVLLIWLPIVGVRFFGLSRGVFRYLERLFSHDAAFRVLAGIRKWLYGRLEPRGAELLEKNRSGDMLGSVVSDVEQLQHFFLRLVAPPVIALLTIGLCFSILAAYHYSLGLLVALMLILAGAGIPYAAHRFGRVRGESLAEARAELYLQASELVTGLPELVAAGREGEQLLRLESTQRRIDGLNTGMNRIASLSGAAMSAMAKLAMWLVLLTAIPLIGQGKLEGLALPTLILVTLAGFESVMALPAAFQQAGQTLAAGKRLFALADAPLTQPSYGQAAGCSVQGLIELNQPPLEIRFQQVQMHYPDGTSALRQLSFELKQDQHVAIVGESGAGKSSILQLLLKLRPYQTGSILLNRMELRELPEEAVRSLFGVVSQQVQLFNATVLENLRLGKPGASAEECMHAAKLALIHDAIEAMPQGYDTVIGEGGARLSGGERQRVALARALLRDAPITLFDEPTSSLDPLTRQAFVQSMRTVLKNRTVLWITHRLEGLETMDHIIVVRQGSVCEQGTHPALIEARGAYWKLREAQRRRWI</sequence>
<dbReference type="GO" id="GO:0016887">
    <property type="term" value="F:ATP hydrolysis activity"/>
    <property type="evidence" value="ECO:0007669"/>
    <property type="project" value="InterPro"/>
</dbReference>
<dbReference type="GO" id="GO:0005524">
    <property type="term" value="F:ATP binding"/>
    <property type="evidence" value="ECO:0007669"/>
    <property type="project" value="UniProtKB-KW"/>
</dbReference>
<dbReference type="InterPro" id="IPR003593">
    <property type="entry name" value="AAA+_ATPase"/>
</dbReference>
<dbReference type="PROSITE" id="PS50893">
    <property type="entry name" value="ABC_TRANSPORTER_2"/>
    <property type="match status" value="1"/>
</dbReference>
<dbReference type="GO" id="GO:0034775">
    <property type="term" value="P:glutathione transmembrane transport"/>
    <property type="evidence" value="ECO:0007669"/>
    <property type="project" value="InterPro"/>
</dbReference>
<dbReference type="Proteomes" id="UP000249260">
    <property type="component" value="Unassembled WGS sequence"/>
</dbReference>
<dbReference type="CDD" id="cd18585">
    <property type="entry name" value="ABC_6TM_CydC"/>
    <property type="match status" value="1"/>
</dbReference>
<keyword evidence="4 9" id="KW-0812">Transmembrane</keyword>
<reference evidence="12 13" key="1">
    <citation type="submission" date="2018-06" db="EMBL/GenBank/DDBJ databases">
        <title>Paenibacillus montanisoli sp. nov., isolated from mountain area soil.</title>
        <authorList>
            <person name="Wu M."/>
        </authorList>
    </citation>
    <scope>NUCLEOTIDE SEQUENCE [LARGE SCALE GENOMIC DNA]</scope>
    <source>
        <strain evidence="12 13">RA17</strain>
    </source>
</reference>
<dbReference type="GO" id="GO:0045454">
    <property type="term" value="P:cell redox homeostasis"/>
    <property type="evidence" value="ECO:0007669"/>
    <property type="project" value="InterPro"/>
</dbReference>
<dbReference type="EMBL" id="QLUW01000005">
    <property type="protein sequence ID" value="RAP74202.1"/>
    <property type="molecule type" value="Genomic_DNA"/>
</dbReference>
<keyword evidence="2" id="KW-0813">Transport</keyword>
<dbReference type="InterPro" id="IPR011527">
    <property type="entry name" value="ABC1_TM_dom"/>
</dbReference>
<dbReference type="GO" id="GO:0034040">
    <property type="term" value="F:ATPase-coupled lipid transmembrane transporter activity"/>
    <property type="evidence" value="ECO:0007669"/>
    <property type="project" value="TreeGrafter"/>
</dbReference>
<organism evidence="12 13">
    <name type="scientific">Paenibacillus montanisoli</name>
    <dbReference type="NCBI Taxonomy" id="2081970"/>
    <lineage>
        <taxon>Bacteria</taxon>
        <taxon>Bacillati</taxon>
        <taxon>Bacillota</taxon>
        <taxon>Bacilli</taxon>
        <taxon>Bacillales</taxon>
        <taxon>Paenibacillaceae</taxon>
        <taxon>Paenibacillus</taxon>
    </lineage>
</organism>
<evidence type="ECO:0000256" key="3">
    <source>
        <dbReference type="ARBA" id="ARBA00022475"/>
    </source>
</evidence>
<dbReference type="OrthoDB" id="9802264at2"/>
<dbReference type="PROSITE" id="PS00211">
    <property type="entry name" value="ABC_TRANSPORTER_1"/>
    <property type="match status" value="1"/>
</dbReference>
<dbReference type="InterPro" id="IPR017871">
    <property type="entry name" value="ABC_transporter-like_CS"/>
</dbReference>
<dbReference type="SUPFAM" id="SSF90123">
    <property type="entry name" value="ABC transporter transmembrane region"/>
    <property type="match status" value="1"/>
</dbReference>
<evidence type="ECO:0000256" key="6">
    <source>
        <dbReference type="ARBA" id="ARBA00022840"/>
    </source>
</evidence>
<evidence type="ECO:0000259" key="11">
    <source>
        <dbReference type="PROSITE" id="PS50929"/>
    </source>
</evidence>
<evidence type="ECO:0000256" key="4">
    <source>
        <dbReference type="ARBA" id="ARBA00022692"/>
    </source>
</evidence>
<dbReference type="PANTHER" id="PTHR24221">
    <property type="entry name" value="ATP-BINDING CASSETTE SUB-FAMILY B"/>
    <property type="match status" value="1"/>
</dbReference>
<evidence type="ECO:0000256" key="5">
    <source>
        <dbReference type="ARBA" id="ARBA00022741"/>
    </source>
</evidence>
<feature type="transmembrane region" description="Helical" evidence="9">
    <location>
        <begin position="54"/>
        <end position="73"/>
    </location>
</feature>
<proteinExistence type="predicted"/>
<dbReference type="InterPro" id="IPR039421">
    <property type="entry name" value="Type_1_exporter"/>
</dbReference>
<dbReference type="FunFam" id="3.40.50.300:FF:000221">
    <property type="entry name" value="Multidrug ABC transporter ATP-binding protein"/>
    <property type="match status" value="1"/>
</dbReference>
<evidence type="ECO:0000313" key="13">
    <source>
        <dbReference type="Proteomes" id="UP000249260"/>
    </source>
</evidence>
<accession>A0A328TWY7</accession>
<dbReference type="Pfam" id="PF00664">
    <property type="entry name" value="ABC_membrane"/>
    <property type="match status" value="1"/>
</dbReference>
<keyword evidence="7 9" id="KW-1133">Transmembrane helix</keyword>
<keyword evidence="13" id="KW-1185">Reference proteome</keyword>
<feature type="domain" description="ABC transmembrane type-1" evidence="11">
    <location>
        <begin position="20"/>
        <end position="303"/>
    </location>
</feature>
<dbReference type="NCBIfam" id="TIGR02868">
    <property type="entry name" value="CydC"/>
    <property type="match status" value="1"/>
</dbReference>
<evidence type="ECO:0000259" key="10">
    <source>
        <dbReference type="PROSITE" id="PS50893"/>
    </source>
</evidence>
<dbReference type="InterPro" id="IPR027417">
    <property type="entry name" value="P-loop_NTPase"/>
</dbReference>
<dbReference type="InterPro" id="IPR036640">
    <property type="entry name" value="ABC1_TM_sf"/>
</dbReference>
<evidence type="ECO:0000313" key="12">
    <source>
        <dbReference type="EMBL" id="RAP74202.1"/>
    </source>
</evidence>
<gene>
    <name evidence="12" type="primary">cydC</name>
    <name evidence="12" type="ORF">DL346_24385</name>
</gene>
<keyword evidence="6" id="KW-0067">ATP-binding</keyword>